<sequence>MLNIILFLLIGLAGGWLAGRILRGRGYGLVANLVIGVIGSFLGGFLFRLIGFNTYGLIAELIVAVVGSILLIFVAGFIKKR</sequence>
<dbReference type="EMBL" id="RQHW01000013">
    <property type="protein sequence ID" value="TGN20366.1"/>
    <property type="molecule type" value="Genomic_DNA"/>
</dbReference>
<name>A0A4V3JYB0_9LEPT</name>
<evidence type="ECO:0000256" key="5">
    <source>
        <dbReference type="ARBA" id="ARBA00022989"/>
    </source>
</evidence>
<evidence type="ECO:0000313" key="8">
    <source>
        <dbReference type="EMBL" id="TGN20366.1"/>
    </source>
</evidence>
<dbReference type="PANTHER" id="PTHR33884">
    <property type="entry name" value="UPF0410 PROTEIN YMGE"/>
    <property type="match status" value="1"/>
</dbReference>
<keyword evidence="3" id="KW-1003">Cell membrane</keyword>
<gene>
    <name evidence="8" type="ORF">EHS15_03915</name>
</gene>
<dbReference type="PANTHER" id="PTHR33884:SF3">
    <property type="entry name" value="UPF0410 PROTEIN YMGE"/>
    <property type="match status" value="1"/>
</dbReference>
<evidence type="ECO:0000256" key="2">
    <source>
        <dbReference type="ARBA" id="ARBA00011006"/>
    </source>
</evidence>
<keyword evidence="5 7" id="KW-1133">Transmembrane helix</keyword>
<organism evidence="8 9">
    <name type="scientific">Leptospira idonii</name>
    <dbReference type="NCBI Taxonomy" id="1193500"/>
    <lineage>
        <taxon>Bacteria</taxon>
        <taxon>Pseudomonadati</taxon>
        <taxon>Spirochaetota</taxon>
        <taxon>Spirochaetia</taxon>
        <taxon>Leptospirales</taxon>
        <taxon>Leptospiraceae</taxon>
        <taxon>Leptospira</taxon>
    </lineage>
</organism>
<evidence type="ECO:0000256" key="3">
    <source>
        <dbReference type="ARBA" id="ARBA00022475"/>
    </source>
</evidence>
<keyword evidence="4 7" id="KW-0812">Transmembrane</keyword>
<evidence type="ECO:0000256" key="4">
    <source>
        <dbReference type="ARBA" id="ARBA00022692"/>
    </source>
</evidence>
<dbReference type="Proteomes" id="UP000298058">
    <property type="component" value="Unassembled WGS sequence"/>
</dbReference>
<dbReference type="RefSeq" id="WP_135759230.1">
    <property type="nucleotide sequence ID" value="NZ_RQHW01000013.1"/>
</dbReference>
<accession>A0A4V3JYB0</accession>
<feature type="transmembrane region" description="Helical" evidence="7">
    <location>
        <begin position="29"/>
        <end position="51"/>
    </location>
</feature>
<evidence type="ECO:0000256" key="6">
    <source>
        <dbReference type="ARBA" id="ARBA00023136"/>
    </source>
</evidence>
<keyword evidence="6 7" id="KW-0472">Membrane</keyword>
<dbReference type="AlphaFoldDB" id="A0A4V3JYB0"/>
<evidence type="ECO:0000313" key="9">
    <source>
        <dbReference type="Proteomes" id="UP000298058"/>
    </source>
</evidence>
<evidence type="ECO:0000256" key="1">
    <source>
        <dbReference type="ARBA" id="ARBA00004651"/>
    </source>
</evidence>
<dbReference type="InterPro" id="IPR007341">
    <property type="entry name" value="Transgly_assoc"/>
</dbReference>
<keyword evidence="9" id="KW-1185">Reference proteome</keyword>
<dbReference type="Pfam" id="PF04226">
    <property type="entry name" value="Transgly_assoc"/>
    <property type="match status" value="1"/>
</dbReference>
<reference evidence="8" key="1">
    <citation type="journal article" date="2019" name="PLoS Negl. Trop. Dis.">
        <title>Revisiting the worldwide diversity of Leptospira species in the environment.</title>
        <authorList>
            <person name="Vincent A.T."/>
            <person name="Schiettekatte O."/>
            <person name="Bourhy P."/>
            <person name="Veyrier F.J."/>
            <person name="Picardeau M."/>
        </authorList>
    </citation>
    <scope>NUCLEOTIDE SEQUENCE [LARGE SCALE GENOMIC DNA]</scope>
    <source>
        <strain evidence="8">201300427</strain>
    </source>
</reference>
<evidence type="ECO:0000256" key="7">
    <source>
        <dbReference type="SAM" id="Phobius"/>
    </source>
</evidence>
<feature type="transmembrane region" description="Helical" evidence="7">
    <location>
        <begin position="6"/>
        <end position="22"/>
    </location>
</feature>
<dbReference type="GO" id="GO:0005886">
    <property type="term" value="C:plasma membrane"/>
    <property type="evidence" value="ECO:0007669"/>
    <property type="project" value="UniProtKB-SubCell"/>
</dbReference>
<comment type="similarity">
    <text evidence="2">Belongs to the UPF0410 family.</text>
</comment>
<feature type="transmembrane region" description="Helical" evidence="7">
    <location>
        <begin position="57"/>
        <end position="78"/>
    </location>
</feature>
<comment type="subcellular location">
    <subcellularLocation>
        <location evidence="1">Cell membrane</location>
        <topology evidence="1">Multi-pass membrane protein</topology>
    </subcellularLocation>
</comment>
<protein>
    <submittedName>
        <fullName evidence="8">GlsB/YeaQ/YmgE family stress response membrane protein</fullName>
    </submittedName>
</protein>
<comment type="caution">
    <text evidence="8">The sequence shown here is derived from an EMBL/GenBank/DDBJ whole genome shotgun (WGS) entry which is preliminary data.</text>
</comment>
<proteinExistence type="inferred from homology"/>